<dbReference type="PANTHER" id="PTHR28630:SF31">
    <property type="entry name" value="PEROXIREDOXIN-LIKE 2A"/>
    <property type="match status" value="1"/>
</dbReference>
<dbReference type="OrthoDB" id="40334at2759"/>
<dbReference type="EMBL" id="JANBQB010000192">
    <property type="protein sequence ID" value="KAJ1979955.1"/>
    <property type="molecule type" value="Genomic_DNA"/>
</dbReference>
<keyword evidence="3" id="KW-0676">Redox-active center</keyword>
<comment type="similarity">
    <text evidence="4">Belongs to the peroxiredoxin-like PRXL2 family. PRXL2A subfamily.</text>
</comment>
<protein>
    <recommendedName>
        <fullName evidence="5">Peroxiredoxin-like 2A</fullName>
    </recommendedName>
    <alternativeName>
        <fullName evidence="7">Peroxiredoxin-like 2 activated in M-CSF stimulated monocytes</fullName>
    </alternativeName>
    <alternativeName>
        <fullName evidence="6">Redox-regulatory protein FAM213A</fullName>
    </alternativeName>
</protein>
<dbReference type="Proteomes" id="UP001151582">
    <property type="component" value="Unassembled WGS sequence"/>
</dbReference>
<evidence type="ECO:0000313" key="8">
    <source>
        <dbReference type="EMBL" id="KAJ1979955.1"/>
    </source>
</evidence>
<reference evidence="8" key="1">
    <citation type="submission" date="2022-07" db="EMBL/GenBank/DDBJ databases">
        <title>Phylogenomic reconstructions and comparative analyses of Kickxellomycotina fungi.</title>
        <authorList>
            <person name="Reynolds N.K."/>
            <person name="Stajich J.E."/>
            <person name="Barry K."/>
            <person name="Grigoriev I.V."/>
            <person name="Crous P."/>
            <person name="Smith M.E."/>
        </authorList>
    </citation>
    <scope>NUCLEOTIDE SEQUENCE</scope>
    <source>
        <strain evidence="8">RSA 567</strain>
    </source>
</reference>
<evidence type="ECO:0000256" key="4">
    <source>
        <dbReference type="ARBA" id="ARBA00023787"/>
    </source>
</evidence>
<proteinExistence type="inferred from homology"/>
<dbReference type="GO" id="GO:0005737">
    <property type="term" value="C:cytoplasm"/>
    <property type="evidence" value="ECO:0007669"/>
    <property type="project" value="UniProtKB-SubCell"/>
</dbReference>
<accession>A0A9W8B3K0</accession>
<evidence type="ECO:0000256" key="1">
    <source>
        <dbReference type="ARBA" id="ARBA00004496"/>
    </source>
</evidence>
<dbReference type="PANTHER" id="PTHR28630">
    <property type="match status" value="1"/>
</dbReference>
<comment type="caution">
    <text evidence="8">The sequence shown here is derived from an EMBL/GenBank/DDBJ whole genome shotgun (WGS) entry which is preliminary data.</text>
</comment>
<keyword evidence="2" id="KW-0963">Cytoplasm</keyword>
<evidence type="ECO:0000256" key="2">
    <source>
        <dbReference type="ARBA" id="ARBA00022490"/>
    </source>
</evidence>
<keyword evidence="9" id="KW-1185">Reference proteome</keyword>
<dbReference type="InterPro" id="IPR032801">
    <property type="entry name" value="PXL2A/B/C"/>
</dbReference>
<gene>
    <name evidence="8" type="ORF">H4R34_002633</name>
</gene>
<comment type="subcellular location">
    <subcellularLocation>
        <location evidence="1">Cytoplasm</location>
    </subcellularLocation>
</comment>
<evidence type="ECO:0000313" key="9">
    <source>
        <dbReference type="Proteomes" id="UP001151582"/>
    </source>
</evidence>
<sequence>MASQPTTPLRALTGLNLVRLDDKRMEAGEKSPAVGPTIRSEALWQHEPALMFVVRRPGCVLCREQALALAARRQLIEEEYGVKMHAVVLEELGAMEFQKNFWKGPLYLDTDKGFFKATNGGHISKVSSWNILRPTVLFHGRRATLSGVKGNFIGEGRILGGVFVVRPGDQGVAYEYFEKFFGDHAPMDDMLPICQSLVQG</sequence>
<evidence type="ECO:0000256" key="5">
    <source>
        <dbReference type="ARBA" id="ARBA00023849"/>
    </source>
</evidence>
<name>A0A9W8B3K0_9FUNG</name>
<evidence type="ECO:0000256" key="3">
    <source>
        <dbReference type="ARBA" id="ARBA00023284"/>
    </source>
</evidence>
<evidence type="ECO:0000256" key="6">
    <source>
        <dbReference type="ARBA" id="ARBA00032058"/>
    </source>
</evidence>
<dbReference type="Pfam" id="PF13911">
    <property type="entry name" value="AhpC-TSA_2"/>
    <property type="match status" value="1"/>
</dbReference>
<organism evidence="8 9">
    <name type="scientific">Dimargaris verticillata</name>
    <dbReference type="NCBI Taxonomy" id="2761393"/>
    <lineage>
        <taxon>Eukaryota</taxon>
        <taxon>Fungi</taxon>
        <taxon>Fungi incertae sedis</taxon>
        <taxon>Zoopagomycota</taxon>
        <taxon>Kickxellomycotina</taxon>
        <taxon>Dimargaritomycetes</taxon>
        <taxon>Dimargaritales</taxon>
        <taxon>Dimargaritaceae</taxon>
        <taxon>Dimargaris</taxon>
    </lineage>
</organism>
<evidence type="ECO:0000256" key="7">
    <source>
        <dbReference type="ARBA" id="ARBA00032129"/>
    </source>
</evidence>
<dbReference type="AlphaFoldDB" id="A0A9W8B3K0"/>